<dbReference type="InterPro" id="IPR023996">
    <property type="entry name" value="TonB-dep_OMP_SusC/RagA"/>
</dbReference>
<dbReference type="NCBIfam" id="TIGR04057">
    <property type="entry name" value="SusC_RagA_signa"/>
    <property type="match status" value="1"/>
</dbReference>
<dbReference type="NCBIfam" id="TIGR04056">
    <property type="entry name" value="OMP_RagA_SusC"/>
    <property type="match status" value="1"/>
</dbReference>
<name>A0A1N6FI16_9BACT</name>
<keyword evidence="4" id="KW-1134">Transmembrane beta strand</keyword>
<evidence type="ECO:0000256" key="3">
    <source>
        <dbReference type="ARBA" id="ARBA00023237"/>
    </source>
</evidence>
<keyword evidence="1 4" id="KW-0813">Transport</keyword>
<keyword evidence="3 4" id="KW-0998">Cell outer membrane</keyword>
<dbReference type="Proteomes" id="UP000185003">
    <property type="component" value="Unassembled WGS sequence"/>
</dbReference>
<dbReference type="PROSITE" id="PS52016">
    <property type="entry name" value="TONB_DEPENDENT_REC_3"/>
    <property type="match status" value="1"/>
</dbReference>
<feature type="domain" description="Secretin/TonB short N-terminal" evidence="5">
    <location>
        <begin position="69"/>
        <end position="121"/>
    </location>
</feature>
<comment type="similarity">
    <text evidence="4">Belongs to the TonB-dependent receptor family.</text>
</comment>
<dbReference type="InterPro" id="IPR023997">
    <property type="entry name" value="TonB-dep_OMP_SusC/RagA_CS"/>
</dbReference>
<dbReference type="GO" id="GO:0009279">
    <property type="term" value="C:cell outer membrane"/>
    <property type="evidence" value="ECO:0007669"/>
    <property type="project" value="UniProtKB-SubCell"/>
</dbReference>
<dbReference type="EMBL" id="FSRA01000001">
    <property type="protein sequence ID" value="SIN94870.1"/>
    <property type="molecule type" value="Genomic_DNA"/>
</dbReference>
<gene>
    <name evidence="6" type="ORF">SAMN04488055_2230</name>
</gene>
<keyword evidence="7" id="KW-1185">Reference proteome</keyword>
<evidence type="ECO:0000256" key="4">
    <source>
        <dbReference type="PROSITE-ProRule" id="PRU01360"/>
    </source>
</evidence>
<dbReference type="InterPro" id="IPR008969">
    <property type="entry name" value="CarboxyPept-like_regulatory"/>
</dbReference>
<dbReference type="Gene3D" id="2.170.130.10">
    <property type="entry name" value="TonB-dependent receptor, plug domain"/>
    <property type="match status" value="1"/>
</dbReference>
<protein>
    <submittedName>
        <fullName evidence="6">TonB-linked outer membrane protein, SusC/RagA family</fullName>
    </submittedName>
</protein>
<dbReference type="InterPro" id="IPR012910">
    <property type="entry name" value="Plug_dom"/>
</dbReference>
<sequence length="1134" mass="125702">MKKNCRAGGFLPPPALLKCVRVMKVIALLMTVAFLQVHATGYSQKKLTLQLNDANLKEALRLIGERSSYRFLYNDDILPRDKKVNMKVIKASVEEVMNRLLEGTGLMYEVKPSDLIVISPLETALNAAAVKVSGSVKDEQGNALIGVVVRQKNSNTVGTTTNSEGNYELTVADNAVLVFSLVGYEAQEIPVAGKTSIPVVLKVSTSNLEQVVVVGYGRDTRKKLVNAVSVIKTDKITTLPYSNMADALAGRAPGVITQSAGGEPGGGSARIAIRGGSGPDRGGPLYVIDNVVSSRFDFLNLQPQDIENISILKDGGATAVYGARGANGIIMVTTKRGQAGNARVNFSVLTEFSKPTILPQRVNAYNYAVAQNAAATADGQPAVYSPGRLDTILNKKDPWAWQDNDWYTMTLRNFTPQTKYALDVSGGAGKTTYFLSLAYFDQASNYKTNVTSFKRYNARANVTQKFDKQGVTIGLNLYATLTNNKFPGASAFAIWSHLQNSPPLKLAYNKNGTYAAGVDHPLVDIDPRSGYQRDEYRNMNGNLTIDWEVPGVEGLKLGVMGYYKIEDRFRKSWFTRAPQFDNLGIEQQQSKPSLSTISDQYRNQNLQMRIEYQRTFGKHSVSALALYEESEDFSEQVSAGRINFPSAAVDQLFAGSNEGLSNGGSAAEGGRRGYVGRLKYDYAAKYIIEGSFRYDGSDRFPRENNSKWGFFPSLSLGWVLSEENFFPFKNIFDQFKVRYTLATVGNDDVRDPAGNPVRFPYLLNGYSLRENAYVVGGTPQGGFNEGSLVDRFVLSWYSTKDYNTGLDFSMFRNKLQGSVDYFYKRTTGYIINSGARYTGPLGTSLPYASSGSAFRRHGMELQLNYGEPVGKDFSYNVGGTLTMYNELWERDDSEDSVSLKNPLTRRTHATYVWGNGLHNLGYYQTVDQILNNPRNSSANQLTPGDIQYQDTNGDGKIDGNDARRIGKQQFPALIFGLNLNVAWKAFSMEMLWQGTGTRTVRLGGTLTAYNAGNIVYDFQRDFWTPDNKDARFPRQSLSSERNGNNNYNPAGQASDFWLYDARYLRLKSLRIAFDAKRQFPRQLSFLNSCVLTLNGTNLLTFSPVKEFFDPETSDLNNYGYPVQKVYSVGLNIGL</sequence>
<evidence type="ECO:0000256" key="1">
    <source>
        <dbReference type="ARBA" id="ARBA00022448"/>
    </source>
</evidence>
<dbReference type="STRING" id="536979.SAMN04488055_2230"/>
<dbReference type="InterPro" id="IPR039426">
    <property type="entry name" value="TonB-dep_rcpt-like"/>
</dbReference>
<evidence type="ECO:0000313" key="7">
    <source>
        <dbReference type="Proteomes" id="UP000185003"/>
    </source>
</evidence>
<dbReference type="InterPro" id="IPR037066">
    <property type="entry name" value="Plug_dom_sf"/>
</dbReference>
<dbReference type="SMART" id="SM00965">
    <property type="entry name" value="STN"/>
    <property type="match status" value="1"/>
</dbReference>
<dbReference type="Pfam" id="PF07715">
    <property type="entry name" value="Plug"/>
    <property type="match status" value="1"/>
</dbReference>
<dbReference type="SUPFAM" id="SSF49464">
    <property type="entry name" value="Carboxypeptidase regulatory domain-like"/>
    <property type="match status" value="1"/>
</dbReference>
<dbReference type="AlphaFoldDB" id="A0A1N6FI16"/>
<dbReference type="Gene3D" id="3.55.50.30">
    <property type="match status" value="1"/>
</dbReference>
<proteinExistence type="inferred from homology"/>
<evidence type="ECO:0000256" key="2">
    <source>
        <dbReference type="ARBA" id="ARBA00023136"/>
    </source>
</evidence>
<dbReference type="Pfam" id="PF13715">
    <property type="entry name" value="CarbopepD_reg_2"/>
    <property type="match status" value="1"/>
</dbReference>
<accession>A0A1N6FI16</accession>
<comment type="subcellular location">
    <subcellularLocation>
        <location evidence="4">Cell outer membrane</location>
        <topology evidence="4">Multi-pass membrane protein</topology>
    </subcellularLocation>
</comment>
<dbReference type="SUPFAM" id="SSF56935">
    <property type="entry name" value="Porins"/>
    <property type="match status" value="1"/>
</dbReference>
<reference evidence="7" key="1">
    <citation type="submission" date="2016-11" db="EMBL/GenBank/DDBJ databases">
        <authorList>
            <person name="Varghese N."/>
            <person name="Submissions S."/>
        </authorList>
    </citation>
    <scope>NUCLEOTIDE SEQUENCE [LARGE SCALE GENOMIC DNA]</scope>
    <source>
        <strain evidence="7">DSM 24787</strain>
    </source>
</reference>
<evidence type="ECO:0000259" key="5">
    <source>
        <dbReference type="SMART" id="SM00965"/>
    </source>
</evidence>
<evidence type="ECO:0000313" key="6">
    <source>
        <dbReference type="EMBL" id="SIN94870.1"/>
    </source>
</evidence>
<keyword evidence="2 4" id="KW-0472">Membrane</keyword>
<keyword evidence="4" id="KW-0812">Transmembrane</keyword>
<organism evidence="6 7">
    <name type="scientific">Chitinophaga niabensis</name>
    <dbReference type="NCBI Taxonomy" id="536979"/>
    <lineage>
        <taxon>Bacteria</taxon>
        <taxon>Pseudomonadati</taxon>
        <taxon>Bacteroidota</taxon>
        <taxon>Chitinophagia</taxon>
        <taxon>Chitinophagales</taxon>
        <taxon>Chitinophagaceae</taxon>
        <taxon>Chitinophaga</taxon>
    </lineage>
</organism>
<dbReference type="InterPro" id="IPR011662">
    <property type="entry name" value="Secretin/TonB_short_N"/>
</dbReference>